<name>X1HI42_9ZZZZ</name>
<sequence length="159" mass="17951">CKFTSGSAGTLESITIYAAYRAAVSNVKCAIFDASYNLLANGTTEEKVVGVDQDGFLTFNFSTPPTVLATTVYWLAWWCDVNFYMYHKAGTVNQKLYDVKTYNTWDDPLVPDSYEDREFTHFANLLIFHSRYSLESNHLNKPIARGIKLMQIAASRPPP</sequence>
<accession>X1HI42</accession>
<comment type="caution">
    <text evidence="1">The sequence shown here is derived from an EMBL/GenBank/DDBJ whole genome shotgun (WGS) entry which is preliminary data.</text>
</comment>
<proteinExistence type="predicted"/>
<organism evidence="1">
    <name type="scientific">marine sediment metagenome</name>
    <dbReference type="NCBI Taxonomy" id="412755"/>
    <lineage>
        <taxon>unclassified sequences</taxon>
        <taxon>metagenomes</taxon>
        <taxon>ecological metagenomes</taxon>
    </lineage>
</organism>
<dbReference type="EMBL" id="BARU01018458">
    <property type="protein sequence ID" value="GAH56735.1"/>
    <property type="molecule type" value="Genomic_DNA"/>
</dbReference>
<gene>
    <name evidence="1" type="ORF">S03H2_30512</name>
</gene>
<dbReference type="AlphaFoldDB" id="X1HI42"/>
<reference evidence="1" key="1">
    <citation type="journal article" date="2014" name="Front. Microbiol.">
        <title>High frequency of phylogenetically diverse reductive dehalogenase-homologous genes in deep subseafloor sedimentary metagenomes.</title>
        <authorList>
            <person name="Kawai M."/>
            <person name="Futagami T."/>
            <person name="Toyoda A."/>
            <person name="Takaki Y."/>
            <person name="Nishi S."/>
            <person name="Hori S."/>
            <person name="Arai W."/>
            <person name="Tsubouchi T."/>
            <person name="Morono Y."/>
            <person name="Uchiyama I."/>
            <person name="Ito T."/>
            <person name="Fujiyama A."/>
            <person name="Inagaki F."/>
            <person name="Takami H."/>
        </authorList>
    </citation>
    <scope>NUCLEOTIDE SEQUENCE</scope>
    <source>
        <strain evidence="1">Expedition CK06-06</strain>
    </source>
</reference>
<feature type="non-terminal residue" evidence="1">
    <location>
        <position position="1"/>
    </location>
</feature>
<evidence type="ECO:0000313" key="1">
    <source>
        <dbReference type="EMBL" id="GAH56735.1"/>
    </source>
</evidence>
<protein>
    <submittedName>
        <fullName evidence="1">Uncharacterized protein</fullName>
    </submittedName>
</protein>